<keyword evidence="3" id="KW-1185">Reference proteome</keyword>
<evidence type="ECO:0000313" key="2">
    <source>
        <dbReference type="EMBL" id="KAK7034352.1"/>
    </source>
</evidence>
<keyword evidence="1" id="KW-1133">Transmembrane helix</keyword>
<feature type="transmembrane region" description="Helical" evidence="1">
    <location>
        <begin position="173"/>
        <end position="195"/>
    </location>
</feature>
<name>A0AAW0C792_9AGAR</name>
<accession>A0AAW0C792</accession>
<sequence length="241" mass="26968">MPARTMINLDTSDFNDPLDLSPRLFWKCADKIENAQLTLKNARLVFTVDVSTTGPIFEAIELGFQNHCATNNIDYIAPTVNAAVPSPNTMSYVLLGPRGRSNGRTWIEDPKSLTRFTFTLQALRSIPYSHTPNNLDGRFWTEREGCLTLRLHPSHTPYRFCISKATGLILEVLLLHFLFIGAPLPASPFLFLTLFDGRAIASKFDVDFLSTFISHTSLGLVKRIVGGPYALSKWTGFEENI</sequence>
<keyword evidence="1" id="KW-0812">Transmembrane</keyword>
<dbReference type="EMBL" id="JAWWNJ010000021">
    <property type="protein sequence ID" value="KAK7034352.1"/>
    <property type="molecule type" value="Genomic_DNA"/>
</dbReference>
<protein>
    <submittedName>
        <fullName evidence="2">Uncharacterized protein</fullName>
    </submittedName>
</protein>
<dbReference type="AlphaFoldDB" id="A0AAW0C792"/>
<keyword evidence="1" id="KW-0472">Membrane</keyword>
<evidence type="ECO:0000256" key="1">
    <source>
        <dbReference type="SAM" id="Phobius"/>
    </source>
</evidence>
<reference evidence="2 3" key="1">
    <citation type="journal article" date="2024" name="J Genomics">
        <title>Draft genome sequencing and assembly of Favolaschia claudopus CIRM-BRFM 2984 isolated from oak limbs.</title>
        <authorList>
            <person name="Navarro D."/>
            <person name="Drula E."/>
            <person name="Chaduli D."/>
            <person name="Cazenave R."/>
            <person name="Ahrendt S."/>
            <person name="Wang J."/>
            <person name="Lipzen A."/>
            <person name="Daum C."/>
            <person name="Barry K."/>
            <person name="Grigoriev I.V."/>
            <person name="Favel A."/>
            <person name="Rosso M.N."/>
            <person name="Martin F."/>
        </authorList>
    </citation>
    <scope>NUCLEOTIDE SEQUENCE [LARGE SCALE GENOMIC DNA]</scope>
    <source>
        <strain evidence="2 3">CIRM-BRFM 2984</strain>
    </source>
</reference>
<evidence type="ECO:0000313" key="3">
    <source>
        <dbReference type="Proteomes" id="UP001362999"/>
    </source>
</evidence>
<organism evidence="2 3">
    <name type="scientific">Favolaschia claudopus</name>
    <dbReference type="NCBI Taxonomy" id="2862362"/>
    <lineage>
        <taxon>Eukaryota</taxon>
        <taxon>Fungi</taxon>
        <taxon>Dikarya</taxon>
        <taxon>Basidiomycota</taxon>
        <taxon>Agaricomycotina</taxon>
        <taxon>Agaricomycetes</taxon>
        <taxon>Agaricomycetidae</taxon>
        <taxon>Agaricales</taxon>
        <taxon>Marasmiineae</taxon>
        <taxon>Mycenaceae</taxon>
        <taxon>Favolaschia</taxon>
    </lineage>
</organism>
<dbReference type="Proteomes" id="UP001362999">
    <property type="component" value="Unassembled WGS sequence"/>
</dbReference>
<comment type="caution">
    <text evidence="2">The sequence shown here is derived from an EMBL/GenBank/DDBJ whole genome shotgun (WGS) entry which is preliminary data.</text>
</comment>
<gene>
    <name evidence="2" type="ORF">R3P38DRAFT_3496866</name>
</gene>
<proteinExistence type="predicted"/>